<dbReference type="SUPFAM" id="SSF47384">
    <property type="entry name" value="Homodimeric domain of signal transducing histidine kinase"/>
    <property type="match status" value="1"/>
</dbReference>
<gene>
    <name evidence="14" type="ORF">SAMN05428983_4699</name>
</gene>
<evidence type="ECO:0000259" key="13">
    <source>
        <dbReference type="PROSITE" id="PS50885"/>
    </source>
</evidence>
<comment type="subcellular location">
    <subcellularLocation>
        <location evidence="2">Membrane</location>
        <topology evidence="2">Multi-pass membrane protein</topology>
    </subcellularLocation>
</comment>
<dbReference type="PROSITE" id="PS50109">
    <property type="entry name" value="HIS_KIN"/>
    <property type="match status" value="1"/>
</dbReference>
<dbReference type="Gene3D" id="1.10.287.130">
    <property type="match status" value="1"/>
</dbReference>
<evidence type="ECO:0000313" key="15">
    <source>
        <dbReference type="Proteomes" id="UP000198917"/>
    </source>
</evidence>
<evidence type="ECO:0000313" key="14">
    <source>
        <dbReference type="EMBL" id="SDK35125.1"/>
    </source>
</evidence>
<keyword evidence="6 11" id="KW-0812">Transmembrane</keyword>
<comment type="caution">
    <text evidence="14">The sequence shown here is derived from an EMBL/GenBank/DDBJ whole genome shotgun (WGS) entry which is preliminary data.</text>
</comment>
<dbReference type="SMART" id="SM00387">
    <property type="entry name" value="HATPase_c"/>
    <property type="match status" value="1"/>
</dbReference>
<feature type="domain" description="Histidine kinase" evidence="12">
    <location>
        <begin position="248"/>
        <end position="443"/>
    </location>
</feature>
<dbReference type="InterPro" id="IPR005467">
    <property type="entry name" value="His_kinase_dom"/>
</dbReference>
<evidence type="ECO:0000256" key="6">
    <source>
        <dbReference type="ARBA" id="ARBA00022692"/>
    </source>
</evidence>
<feature type="transmembrane region" description="Helical" evidence="11">
    <location>
        <begin position="164"/>
        <end position="182"/>
    </location>
</feature>
<dbReference type="PROSITE" id="PS50885">
    <property type="entry name" value="HAMP"/>
    <property type="match status" value="1"/>
</dbReference>
<dbReference type="InterPro" id="IPR050428">
    <property type="entry name" value="TCS_sensor_his_kinase"/>
</dbReference>
<evidence type="ECO:0000256" key="1">
    <source>
        <dbReference type="ARBA" id="ARBA00000085"/>
    </source>
</evidence>
<keyword evidence="8 11" id="KW-1133">Transmembrane helix</keyword>
<dbReference type="InterPro" id="IPR003660">
    <property type="entry name" value="HAMP_dom"/>
</dbReference>
<sequence length="443" mass="48211">MPEGNTSLKWKLSWQLSLVFIAVVASVIVGLCIYASVILSPNVGIEHKIEHAMAEAVGRDPQGTLEVRDTSRLMALKNENSRLWYVVATADGASSVSYGTIPAPYVEIAQHVHRFQEADIRGSVDTDEIASIETVATSIGNVKIIYGGNSGRYSPFLAVMTGMYPIYVPLLALALPAIFLAVPRMVRGALTGLNNVVQKATEIEPRQQGSRLPTRGVPKEVLPLVVAFNGVLERLEHEFQKRQRFLIDAAHELRTPITIMQTRIEATLEGEDRERLLKDIARLAQAAEQLLDFERNDQTTDLYEMVDLVELAKTVVADLAPVAIAAGYEIAFQSEVDRLARRGSFSALERALNNLVRNAIEHGGNAGLISISVSAGGQIAVEDQGPGIPLDQQELVFEPFYRVTPRSTGAGLGLSLVRQIVTNHGGRVAIASKPAGTKLTMYL</sequence>
<evidence type="ECO:0000256" key="8">
    <source>
        <dbReference type="ARBA" id="ARBA00022989"/>
    </source>
</evidence>
<dbReference type="Pfam" id="PF02518">
    <property type="entry name" value="HATPase_c"/>
    <property type="match status" value="1"/>
</dbReference>
<evidence type="ECO:0000256" key="10">
    <source>
        <dbReference type="ARBA" id="ARBA00023136"/>
    </source>
</evidence>
<evidence type="ECO:0000256" key="11">
    <source>
        <dbReference type="SAM" id="Phobius"/>
    </source>
</evidence>
<dbReference type="SUPFAM" id="SSF55874">
    <property type="entry name" value="ATPase domain of HSP90 chaperone/DNA topoisomerase II/histidine kinase"/>
    <property type="match status" value="1"/>
</dbReference>
<proteinExistence type="predicted"/>
<keyword evidence="5" id="KW-0808">Transferase</keyword>
<evidence type="ECO:0000256" key="4">
    <source>
        <dbReference type="ARBA" id="ARBA00022553"/>
    </source>
</evidence>
<keyword evidence="9" id="KW-0902">Two-component regulatory system</keyword>
<keyword evidence="10 11" id="KW-0472">Membrane</keyword>
<dbReference type="InterPro" id="IPR004358">
    <property type="entry name" value="Sig_transdc_His_kin-like_C"/>
</dbReference>
<dbReference type="InterPro" id="IPR036097">
    <property type="entry name" value="HisK_dim/P_sf"/>
</dbReference>
<keyword evidence="7 14" id="KW-0418">Kinase</keyword>
<evidence type="ECO:0000259" key="12">
    <source>
        <dbReference type="PROSITE" id="PS50109"/>
    </source>
</evidence>
<dbReference type="InterPro" id="IPR003594">
    <property type="entry name" value="HATPase_dom"/>
</dbReference>
<dbReference type="CDD" id="cd00075">
    <property type="entry name" value="HATPase"/>
    <property type="match status" value="1"/>
</dbReference>
<comment type="catalytic activity">
    <reaction evidence="1">
        <text>ATP + protein L-histidine = ADP + protein N-phospho-L-histidine.</text>
        <dbReference type="EC" id="2.7.13.3"/>
    </reaction>
</comment>
<dbReference type="PANTHER" id="PTHR45436">
    <property type="entry name" value="SENSOR HISTIDINE KINASE YKOH"/>
    <property type="match status" value="1"/>
</dbReference>
<name>A0A7Z7FTV8_9HYPH</name>
<dbReference type="CDD" id="cd00082">
    <property type="entry name" value="HisKA"/>
    <property type="match status" value="1"/>
</dbReference>
<dbReference type="Gene3D" id="3.30.565.10">
    <property type="entry name" value="Histidine kinase-like ATPase, C-terminal domain"/>
    <property type="match status" value="1"/>
</dbReference>
<evidence type="ECO:0000256" key="3">
    <source>
        <dbReference type="ARBA" id="ARBA00012438"/>
    </source>
</evidence>
<organism evidence="14 15">
    <name type="scientific">Agrobacterium fabrum</name>
    <dbReference type="NCBI Taxonomy" id="1176649"/>
    <lineage>
        <taxon>Bacteria</taxon>
        <taxon>Pseudomonadati</taxon>
        <taxon>Pseudomonadota</taxon>
        <taxon>Alphaproteobacteria</taxon>
        <taxon>Hyphomicrobiales</taxon>
        <taxon>Rhizobiaceae</taxon>
        <taxon>Rhizobium/Agrobacterium group</taxon>
        <taxon>Agrobacterium</taxon>
        <taxon>Agrobacterium tumefaciens complex</taxon>
    </lineage>
</organism>
<evidence type="ECO:0000256" key="5">
    <source>
        <dbReference type="ARBA" id="ARBA00022679"/>
    </source>
</evidence>
<evidence type="ECO:0000256" key="9">
    <source>
        <dbReference type="ARBA" id="ARBA00023012"/>
    </source>
</evidence>
<reference evidence="14 15" key="1">
    <citation type="submission" date="2016-10" db="EMBL/GenBank/DDBJ databases">
        <authorList>
            <person name="Varghese N."/>
            <person name="Submissions S."/>
        </authorList>
    </citation>
    <scope>NUCLEOTIDE SEQUENCE [LARGE SCALE GENOMIC DNA]</scope>
    <source>
        <strain evidence="14 15">PDC82</strain>
    </source>
</reference>
<dbReference type="GO" id="GO:0005886">
    <property type="term" value="C:plasma membrane"/>
    <property type="evidence" value="ECO:0007669"/>
    <property type="project" value="TreeGrafter"/>
</dbReference>
<dbReference type="Pfam" id="PF00512">
    <property type="entry name" value="HisKA"/>
    <property type="match status" value="1"/>
</dbReference>
<evidence type="ECO:0000256" key="2">
    <source>
        <dbReference type="ARBA" id="ARBA00004141"/>
    </source>
</evidence>
<dbReference type="RefSeq" id="WP_092734745.1">
    <property type="nucleotide sequence ID" value="NZ_FNEW01000007.1"/>
</dbReference>
<protein>
    <recommendedName>
        <fullName evidence="3">histidine kinase</fullName>
        <ecNumber evidence="3">2.7.13.3</ecNumber>
    </recommendedName>
</protein>
<dbReference type="PANTHER" id="PTHR45436:SF15">
    <property type="entry name" value="SENSOR HISTIDINE KINASE CUSS"/>
    <property type="match status" value="1"/>
</dbReference>
<dbReference type="EMBL" id="FNEW01000007">
    <property type="protein sequence ID" value="SDK35125.1"/>
    <property type="molecule type" value="Genomic_DNA"/>
</dbReference>
<feature type="transmembrane region" description="Helical" evidence="11">
    <location>
        <begin position="12"/>
        <end position="37"/>
    </location>
</feature>
<dbReference type="Proteomes" id="UP000198917">
    <property type="component" value="Unassembled WGS sequence"/>
</dbReference>
<dbReference type="EC" id="2.7.13.3" evidence="3"/>
<dbReference type="SMART" id="SM00388">
    <property type="entry name" value="HisKA"/>
    <property type="match status" value="1"/>
</dbReference>
<keyword evidence="4" id="KW-0597">Phosphoprotein</keyword>
<accession>A0A7Z7FTV8</accession>
<dbReference type="PRINTS" id="PR00344">
    <property type="entry name" value="BCTRLSENSOR"/>
</dbReference>
<dbReference type="InterPro" id="IPR003661">
    <property type="entry name" value="HisK_dim/P_dom"/>
</dbReference>
<dbReference type="AlphaFoldDB" id="A0A7Z7FTV8"/>
<feature type="domain" description="HAMP" evidence="13">
    <location>
        <begin position="187"/>
        <end position="240"/>
    </location>
</feature>
<evidence type="ECO:0000256" key="7">
    <source>
        <dbReference type="ARBA" id="ARBA00022777"/>
    </source>
</evidence>
<dbReference type="InterPro" id="IPR036890">
    <property type="entry name" value="HATPase_C_sf"/>
</dbReference>
<dbReference type="GO" id="GO:0000155">
    <property type="term" value="F:phosphorelay sensor kinase activity"/>
    <property type="evidence" value="ECO:0007669"/>
    <property type="project" value="InterPro"/>
</dbReference>